<dbReference type="Proteomes" id="UP000278907">
    <property type="component" value="Unassembled WGS sequence"/>
</dbReference>
<name>A0ABX9QPC1_9BACT</name>
<gene>
    <name evidence="1" type="ORF">D7Y13_04380</name>
</gene>
<keyword evidence="2" id="KW-1185">Reference proteome</keyword>
<dbReference type="EMBL" id="RAWI01000019">
    <property type="protein sequence ID" value="RKI15423.1"/>
    <property type="molecule type" value="Genomic_DNA"/>
</dbReference>
<proteinExistence type="predicted"/>
<dbReference type="Gene3D" id="2.60.120.380">
    <property type="match status" value="1"/>
</dbReference>
<evidence type="ECO:0000313" key="2">
    <source>
        <dbReference type="Proteomes" id="UP000278907"/>
    </source>
</evidence>
<organism evidence="1 2">
    <name type="scientific">Corallococcus praedator</name>
    <dbReference type="NCBI Taxonomy" id="2316724"/>
    <lineage>
        <taxon>Bacteria</taxon>
        <taxon>Pseudomonadati</taxon>
        <taxon>Myxococcota</taxon>
        <taxon>Myxococcia</taxon>
        <taxon>Myxococcales</taxon>
        <taxon>Cystobacterineae</taxon>
        <taxon>Myxococcaceae</taxon>
        <taxon>Corallococcus</taxon>
    </lineage>
</organism>
<protein>
    <recommendedName>
        <fullName evidence="3">Peptidase C-terminal archaeal/bacterial domain-containing protein</fullName>
    </recommendedName>
</protein>
<evidence type="ECO:0000313" key="1">
    <source>
        <dbReference type="EMBL" id="RKI15423.1"/>
    </source>
</evidence>
<dbReference type="RefSeq" id="WP_120531035.1">
    <property type="nucleotide sequence ID" value="NZ_RAWI01000019.1"/>
</dbReference>
<reference evidence="1 2" key="1">
    <citation type="submission" date="2018-09" db="EMBL/GenBank/DDBJ databases">
        <authorList>
            <person name="Livingstone P.G."/>
            <person name="Whitworth D.E."/>
        </authorList>
    </citation>
    <scope>NUCLEOTIDE SEQUENCE [LARGE SCALE GENOMIC DNA]</scope>
    <source>
        <strain evidence="1 2">CA031B</strain>
    </source>
</reference>
<comment type="caution">
    <text evidence="1">The sequence shown here is derived from an EMBL/GenBank/DDBJ whole genome shotgun (WGS) entry which is preliminary data.</text>
</comment>
<sequence>MHSILEKKSRGGWTLGVLLGLALALGACGKDLDDAPGLKPGAHGEAEVTGPEGVRFELAVRAGQLYRFVCTATTLSGCQVQRLDATSLEPVGEALSSRETKQADFFWTADADGLVVMEVRSVTDGETGGFLYIFTEASDDAGDSPDTAVSQPVTETEYTFEGFLETPGDVDAWRISIPTNHVLRAYCSGTRDNPFMEVIRPDGTSLGTFTASYSITDVLELGAKNAVGGDLILLIRPSSSTAPVTTRYLCRVRDIGPDDHPDAPPEATAVTVPARLSVDFMSVKDVDVLAVDLVGGRDYLLKSDGGSSPYYCATTVMDAQGQVLKTDLPSDKTGVTYTAPTTGRYFLALKRVRGSGIWKWWIPEGFLFAITDVTPE</sequence>
<accession>A0ABX9QPC1</accession>
<dbReference type="PROSITE" id="PS51257">
    <property type="entry name" value="PROKAR_LIPOPROTEIN"/>
    <property type="match status" value="1"/>
</dbReference>
<evidence type="ECO:0008006" key="3">
    <source>
        <dbReference type="Google" id="ProtNLM"/>
    </source>
</evidence>